<keyword evidence="3" id="KW-0547">Nucleotide-binding</keyword>
<evidence type="ECO:0000259" key="9">
    <source>
        <dbReference type="Pfam" id="PF02782"/>
    </source>
</evidence>
<dbReference type="InterPro" id="IPR018484">
    <property type="entry name" value="FGGY_N"/>
</dbReference>
<dbReference type="GO" id="GO:0008993">
    <property type="term" value="F:rhamnulokinase activity"/>
    <property type="evidence" value="ECO:0007669"/>
    <property type="project" value="InterPro"/>
</dbReference>
<keyword evidence="4" id="KW-0418">Kinase</keyword>
<evidence type="ECO:0000256" key="2">
    <source>
        <dbReference type="ARBA" id="ARBA00022679"/>
    </source>
</evidence>
<keyword evidence="7" id="KW-0684">Rhamnose metabolism</keyword>
<dbReference type="GO" id="GO:0005829">
    <property type="term" value="C:cytosol"/>
    <property type="evidence" value="ECO:0007669"/>
    <property type="project" value="TreeGrafter"/>
</dbReference>
<dbReference type="EC" id="2.7.1.-" evidence="10"/>
<dbReference type="GO" id="GO:0019301">
    <property type="term" value="P:rhamnose catabolic process"/>
    <property type="evidence" value="ECO:0007669"/>
    <property type="project" value="InterPro"/>
</dbReference>
<name>A0AAU7W5X9_9MICO</name>
<dbReference type="InterPro" id="IPR043129">
    <property type="entry name" value="ATPase_NBD"/>
</dbReference>
<dbReference type="GO" id="GO:0005524">
    <property type="term" value="F:ATP binding"/>
    <property type="evidence" value="ECO:0007669"/>
    <property type="project" value="UniProtKB-KW"/>
</dbReference>
<protein>
    <submittedName>
        <fullName evidence="10">Rhamnulokinase family protein</fullName>
        <ecNumber evidence="10">2.7.1.-</ecNumber>
    </submittedName>
</protein>
<reference evidence="10" key="1">
    <citation type="submission" date="2024-05" db="EMBL/GenBank/DDBJ databases">
        <authorList>
            <person name="Yu L."/>
        </authorList>
    </citation>
    <scope>NUCLEOTIDE SEQUENCE</scope>
    <source>
        <strain evidence="10">G08B096</strain>
    </source>
</reference>
<dbReference type="PANTHER" id="PTHR10196:SF93">
    <property type="entry name" value="L-RHAMNULOKINASE"/>
    <property type="match status" value="1"/>
</dbReference>
<feature type="domain" description="Carbohydrate kinase FGGY N-terminal" evidence="8">
    <location>
        <begin position="15"/>
        <end position="255"/>
    </location>
</feature>
<dbReference type="AlphaFoldDB" id="A0AAU7W5X9"/>
<comment type="similarity">
    <text evidence="1">Belongs to the FGGY kinase family.</text>
</comment>
<dbReference type="CDD" id="cd07771">
    <property type="entry name" value="ASKHA_NBD_FGGY_RhaB-like"/>
    <property type="match status" value="1"/>
</dbReference>
<keyword evidence="6" id="KW-1015">Disulfide bond</keyword>
<evidence type="ECO:0000256" key="6">
    <source>
        <dbReference type="ARBA" id="ARBA00023157"/>
    </source>
</evidence>
<evidence type="ECO:0000256" key="7">
    <source>
        <dbReference type="ARBA" id="ARBA00023308"/>
    </source>
</evidence>
<evidence type="ECO:0000259" key="8">
    <source>
        <dbReference type="Pfam" id="PF00370"/>
    </source>
</evidence>
<proteinExistence type="inferred from homology"/>
<keyword evidence="2 10" id="KW-0808">Transferase</keyword>
<dbReference type="RefSeq" id="WP_350348093.1">
    <property type="nucleotide sequence ID" value="NZ_CP158374.1"/>
</dbReference>
<feature type="domain" description="Carbohydrate kinase FGGY C-terminal" evidence="9">
    <location>
        <begin position="265"/>
        <end position="457"/>
    </location>
</feature>
<evidence type="ECO:0000256" key="4">
    <source>
        <dbReference type="ARBA" id="ARBA00022777"/>
    </source>
</evidence>
<evidence type="ECO:0000313" key="10">
    <source>
        <dbReference type="EMBL" id="XBX82072.1"/>
    </source>
</evidence>
<dbReference type="Pfam" id="PF00370">
    <property type="entry name" value="FGGY_N"/>
    <property type="match status" value="1"/>
</dbReference>
<dbReference type="GO" id="GO:0004370">
    <property type="term" value="F:glycerol kinase activity"/>
    <property type="evidence" value="ECO:0007669"/>
    <property type="project" value="TreeGrafter"/>
</dbReference>
<organism evidence="10">
    <name type="scientific">Agromyces sp. G08B096</name>
    <dbReference type="NCBI Taxonomy" id="3156399"/>
    <lineage>
        <taxon>Bacteria</taxon>
        <taxon>Bacillati</taxon>
        <taxon>Actinomycetota</taxon>
        <taxon>Actinomycetes</taxon>
        <taxon>Micrococcales</taxon>
        <taxon>Microbacteriaceae</taxon>
        <taxon>Agromyces</taxon>
    </lineage>
</organism>
<dbReference type="InterPro" id="IPR013449">
    <property type="entry name" value="Rhamnulokinase"/>
</dbReference>
<evidence type="ECO:0000256" key="1">
    <source>
        <dbReference type="ARBA" id="ARBA00009156"/>
    </source>
</evidence>
<dbReference type="InterPro" id="IPR018485">
    <property type="entry name" value="FGGY_C"/>
</dbReference>
<dbReference type="SUPFAM" id="SSF53067">
    <property type="entry name" value="Actin-like ATPase domain"/>
    <property type="match status" value="2"/>
</dbReference>
<gene>
    <name evidence="10" type="ORF">ABIQ69_15885</name>
</gene>
<dbReference type="PANTHER" id="PTHR10196">
    <property type="entry name" value="SUGAR KINASE"/>
    <property type="match status" value="1"/>
</dbReference>
<sequence>MSGGAGGAGRAGVVAAVDLGATSGRVIVGRVDGRGAGSLALEQVARFPNGPVRLASGLHWDLTGLVREVTGGLGAALRAEPGLASIGIDSWAVDYGLLRGERLLGEPFHYRDDRTEAGVRAVHAVVPFEELYRRNGLQFLPFNTLYQLAAEREHGWLGLADSLLLVPDLIAFQLTGATVAERTNASTTGLLGVRSREWDDELIERLGLEASVFPHLVSPGDRIGALTPAMAREIGATRSPEAVAVGSHDTASAVVAVPMRAESAAYISCGTWGLVGVELAEPVTSDAAREANFTNEGGVDGRVRFLHNVMGLWLLSESVRWWERESGRPIDLPALLAEAAAVTGPVSVFDVDDPRFMAPGDLPGRIAEWCVEHEVRAPGTRAEFARTIVESLADAFARTVRTASVLSGVDVDTIHLVGGGSLNELLCQRTADRAELPVLAGPVEATAIGNVLVQARAQGLVAGDADLEALRAIVAQAYRPVRYEPRSR</sequence>
<dbReference type="Gene3D" id="3.30.420.40">
    <property type="match status" value="2"/>
</dbReference>
<dbReference type="Pfam" id="PF02782">
    <property type="entry name" value="FGGY_C"/>
    <property type="match status" value="1"/>
</dbReference>
<evidence type="ECO:0000256" key="3">
    <source>
        <dbReference type="ARBA" id="ARBA00022741"/>
    </source>
</evidence>
<accession>A0AAU7W5X9</accession>
<dbReference type="EMBL" id="CP158374">
    <property type="protein sequence ID" value="XBX82072.1"/>
    <property type="molecule type" value="Genomic_DNA"/>
</dbReference>
<dbReference type="GO" id="GO:0006071">
    <property type="term" value="P:glycerol metabolic process"/>
    <property type="evidence" value="ECO:0007669"/>
    <property type="project" value="TreeGrafter"/>
</dbReference>
<keyword evidence="5" id="KW-0067">ATP-binding</keyword>
<evidence type="ECO:0000256" key="5">
    <source>
        <dbReference type="ARBA" id="ARBA00022840"/>
    </source>
</evidence>